<dbReference type="EMBL" id="BAAAMJ010000003">
    <property type="protein sequence ID" value="GAA1896925.1"/>
    <property type="molecule type" value="Genomic_DNA"/>
</dbReference>
<comment type="caution">
    <text evidence="2">The sequence shown here is derived from an EMBL/GenBank/DDBJ whole genome shotgun (WGS) entry which is preliminary data.</text>
</comment>
<dbReference type="Pfam" id="PF13560">
    <property type="entry name" value="HTH_31"/>
    <property type="match status" value="1"/>
</dbReference>
<organism evidence="2 3">
    <name type="scientific">Streptomyces sodiiphilus</name>
    <dbReference type="NCBI Taxonomy" id="226217"/>
    <lineage>
        <taxon>Bacteria</taxon>
        <taxon>Bacillati</taxon>
        <taxon>Actinomycetota</taxon>
        <taxon>Actinomycetes</taxon>
        <taxon>Kitasatosporales</taxon>
        <taxon>Streptomycetaceae</taxon>
        <taxon>Streptomyces</taxon>
    </lineage>
</organism>
<dbReference type="InterPro" id="IPR001387">
    <property type="entry name" value="Cro/C1-type_HTH"/>
</dbReference>
<dbReference type="PROSITE" id="PS50943">
    <property type="entry name" value="HTH_CROC1"/>
    <property type="match status" value="1"/>
</dbReference>
<dbReference type="CDD" id="cd00093">
    <property type="entry name" value="HTH_XRE"/>
    <property type="match status" value="1"/>
</dbReference>
<dbReference type="PROSITE" id="PS00716">
    <property type="entry name" value="SIGMA70_2"/>
    <property type="match status" value="1"/>
</dbReference>
<name>A0ABN2NU59_9ACTN</name>
<dbReference type="RefSeq" id="WP_344258235.1">
    <property type="nucleotide sequence ID" value="NZ_BAAAMJ010000003.1"/>
</dbReference>
<keyword evidence="3" id="KW-1185">Reference proteome</keyword>
<sequence length="109" mass="11901">MTGRSWDEVREEAFERQPWLASEEAADERAAVRIANTARIRGHELAQLRKAAGLTQAEVASVLKVSQARVSQIEHGRIDSLEMLGAYAAALGARMSVVVSRDDVSVRVA</sequence>
<evidence type="ECO:0000259" key="1">
    <source>
        <dbReference type="PROSITE" id="PS50943"/>
    </source>
</evidence>
<reference evidence="2 3" key="1">
    <citation type="journal article" date="2019" name="Int. J. Syst. Evol. Microbiol.">
        <title>The Global Catalogue of Microorganisms (GCM) 10K type strain sequencing project: providing services to taxonomists for standard genome sequencing and annotation.</title>
        <authorList>
            <consortium name="The Broad Institute Genomics Platform"/>
            <consortium name="The Broad Institute Genome Sequencing Center for Infectious Disease"/>
            <person name="Wu L."/>
            <person name="Ma J."/>
        </authorList>
    </citation>
    <scope>NUCLEOTIDE SEQUENCE [LARGE SCALE GENOMIC DNA]</scope>
    <source>
        <strain evidence="2 3">JCM 13581</strain>
    </source>
</reference>
<proteinExistence type="predicted"/>
<feature type="domain" description="HTH cro/C1-type" evidence="1">
    <location>
        <begin position="45"/>
        <end position="98"/>
    </location>
</feature>
<accession>A0ABN2NU59</accession>
<dbReference type="Proteomes" id="UP001501303">
    <property type="component" value="Unassembled WGS sequence"/>
</dbReference>
<protein>
    <recommendedName>
        <fullName evidence="1">HTH cro/C1-type domain-containing protein</fullName>
    </recommendedName>
</protein>
<evidence type="ECO:0000313" key="2">
    <source>
        <dbReference type="EMBL" id="GAA1896925.1"/>
    </source>
</evidence>
<gene>
    <name evidence="2" type="ORF">GCM10009716_03700</name>
</gene>
<dbReference type="SMART" id="SM00530">
    <property type="entry name" value="HTH_XRE"/>
    <property type="match status" value="1"/>
</dbReference>
<evidence type="ECO:0000313" key="3">
    <source>
        <dbReference type="Proteomes" id="UP001501303"/>
    </source>
</evidence>
<dbReference type="SUPFAM" id="SSF47413">
    <property type="entry name" value="lambda repressor-like DNA-binding domains"/>
    <property type="match status" value="1"/>
</dbReference>
<dbReference type="InterPro" id="IPR000943">
    <property type="entry name" value="RNA_pol_sigma70"/>
</dbReference>
<dbReference type="Gene3D" id="1.10.260.40">
    <property type="entry name" value="lambda repressor-like DNA-binding domains"/>
    <property type="match status" value="1"/>
</dbReference>
<dbReference type="InterPro" id="IPR010982">
    <property type="entry name" value="Lambda_DNA-bd_dom_sf"/>
</dbReference>